<dbReference type="GO" id="GO:0005737">
    <property type="term" value="C:cytoplasm"/>
    <property type="evidence" value="ECO:0007669"/>
    <property type="project" value="TreeGrafter"/>
</dbReference>
<dbReference type="PANTHER" id="PTHR16181:SF29">
    <property type="entry name" value="PROTEIN FAM83A-RELATED"/>
    <property type="match status" value="1"/>
</dbReference>
<dbReference type="STRING" id="409849.ENSPMGP00000019913"/>
<reference evidence="3" key="2">
    <citation type="submission" date="2025-09" db="UniProtKB">
        <authorList>
            <consortium name="Ensembl"/>
        </authorList>
    </citation>
    <scope>IDENTIFICATION</scope>
</reference>
<evidence type="ECO:0000256" key="1">
    <source>
        <dbReference type="ARBA" id="ARBA00006937"/>
    </source>
</evidence>
<accession>A0A3B4AS02</accession>
<sequence length="186" mass="21146">MDSSLSGLSSLKDDSPPLYILPHYKEGYRLAIYALLCGGIESYEEFLRAEQINHFLSEQEIAFILENAELPVIEDEGEGKGVIPEENGVSTYFPTESDEVVPDLDLGWPEISLEETDTSISVLFNPPRQDTPSIKEVVRKQIEEARQVRWEGSCRVMSLIQGCWFDSLTMRSLFVFFSIYVLLNKL</sequence>
<dbReference type="InterPro" id="IPR012461">
    <property type="entry name" value="SACK1"/>
</dbReference>
<comment type="similarity">
    <text evidence="1">Belongs to the FAM83 family.</text>
</comment>
<evidence type="ECO:0000313" key="4">
    <source>
        <dbReference type="Proteomes" id="UP000261520"/>
    </source>
</evidence>
<dbReference type="Ensembl" id="ENSPMGT00000021224.1">
    <property type="protein sequence ID" value="ENSPMGP00000019913.1"/>
    <property type="gene ID" value="ENSPMGG00000016131.1"/>
</dbReference>
<feature type="domain" description="Scaffolding anchor of CK1" evidence="2">
    <location>
        <begin position="20"/>
        <end position="148"/>
    </location>
</feature>
<name>A0A3B4AS02_9GOBI</name>
<dbReference type="PANTHER" id="PTHR16181">
    <property type="entry name" value="PROTEIN FAM83A-RELATED"/>
    <property type="match status" value="1"/>
</dbReference>
<reference evidence="3" key="1">
    <citation type="submission" date="2025-08" db="UniProtKB">
        <authorList>
            <consortium name="Ensembl"/>
        </authorList>
    </citation>
    <scope>IDENTIFICATION</scope>
</reference>
<dbReference type="GO" id="GO:0019901">
    <property type="term" value="F:protein kinase binding"/>
    <property type="evidence" value="ECO:0007669"/>
    <property type="project" value="TreeGrafter"/>
</dbReference>
<dbReference type="Proteomes" id="UP000261520">
    <property type="component" value="Unplaced"/>
</dbReference>
<evidence type="ECO:0000259" key="2">
    <source>
        <dbReference type="Pfam" id="PF07894"/>
    </source>
</evidence>
<keyword evidence="4" id="KW-1185">Reference proteome</keyword>
<dbReference type="AlphaFoldDB" id="A0A3B4AS02"/>
<protein>
    <recommendedName>
        <fullName evidence="2">Scaffolding anchor of CK1 domain-containing protein</fullName>
    </recommendedName>
</protein>
<dbReference type="GO" id="GO:0016020">
    <property type="term" value="C:membrane"/>
    <property type="evidence" value="ECO:0007669"/>
    <property type="project" value="TreeGrafter"/>
</dbReference>
<evidence type="ECO:0000313" key="3">
    <source>
        <dbReference type="Ensembl" id="ENSPMGP00000019913.1"/>
    </source>
</evidence>
<proteinExistence type="inferred from homology"/>
<dbReference type="InterPro" id="IPR050944">
    <property type="entry name" value="FAM83"/>
</dbReference>
<organism evidence="3 4">
    <name type="scientific">Periophthalmus magnuspinnatus</name>
    <dbReference type="NCBI Taxonomy" id="409849"/>
    <lineage>
        <taxon>Eukaryota</taxon>
        <taxon>Metazoa</taxon>
        <taxon>Chordata</taxon>
        <taxon>Craniata</taxon>
        <taxon>Vertebrata</taxon>
        <taxon>Euteleostomi</taxon>
        <taxon>Actinopterygii</taxon>
        <taxon>Neopterygii</taxon>
        <taxon>Teleostei</taxon>
        <taxon>Neoteleostei</taxon>
        <taxon>Acanthomorphata</taxon>
        <taxon>Gobiaria</taxon>
        <taxon>Gobiiformes</taxon>
        <taxon>Gobioidei</taxon>
        <taxon>Gobiidae</taxon>
        <taxon>Oxudercinae</taxon>
        <taxon>Periophthalmus</taxon>
    </lineage>
</organism>
<dbReference type="GO" id="GO:0007165">
    <property type="term" value="P:signal transduction"/>
    <property type="evidence" value="ECO:0007669"/>
    <property type="project" value="TreeGrafter"/>
</dbReference>
<dbReference type="Pfam" id="PF07894">
    <property type="entry name" value="SACK1"/>
    <property type="match status" value="1"/>
</dbReference>